<dbReference type="GO" id="GO:0019786">
    <property type="term" value="F:protein-phosphatidylethanolamide deconjugating activity"/>
    <property type="evidence" value="ECO:0007669"/>
    <property type="project" value="InterPro"/>
</dbReference>
<dbReference type="PANTHER" id="PTHR22624">
    <property type="entry name" value="CYSTEINE PROTEASE ATG4"/>
    <property type="match status" value="1"/>
</dbReference>
<comment type="similarity">
    <text evidence="2">Belongs to the peptidase C54 family.</text>
</comment>
<dbReference type="GO" id="GO:0005737">
    <property type="term" value="C:cytoplasm"/>
    <property type="evidence" value="ECO:0007669"/>
    <property type="project" value="UniProtKB-SubCell"/>
</dbReference>
<organism evidence="14 15">
    <name type="scientific">Modicella reniformis</name>
    <dbReference type="NCBI Taxonomy" id="1440133"/>
    <lineage>
        <taxon>Eukaryota</taxon>
        <taxon>Fungi</taxon>
        <taxon>Fungi incertae sedis</taxon>
        <taxon>Mucoromycota</taxon>
        <taxon>Mortierellomycotina</taxon>
        <taxon>Mortierellomycetes</taxon>
        <taxon>Mortierellales</taxon>
        <taxon>Mortierellaceae</taxon>
        <taxon>Modicella</taxon>
    </lineage>
</organism>
<evidence type="ECO:0000259" key="13">
    <source>
        <dbReference type="Pfam" id="PF03416"/>
    </source>
</evidence>
<name>A0A9P6J1S4_9FUNG</name>
<feature type="region of interest" description="Disordered" evidence="12">
    <location>
        <begin position="591"/>
        <end position="657"/>
    </location>
</feature>
<feature type="compositionally biased region" description="Polar residues" evidence="12">
    <location>
        <begin position="299"/>
        <end position="309"/>
    </location>
</feature>
<keyword evidence="15" id="KW-1185">Reference proteome</keyword>
<accession>A0A9P6J1S4</accession>
<dbReference type="PANTHER" id="PTHR22624:SF49">
    <property type="entry name" value="CYSTEINE PROTEASE"/>
    <property type="match status" value="1"/>
</dbReference>
<dbReference type="GO" id="GO:0004197">
    <property type="term" value="F:cysteine-type endopeptidase activity"/>
    <property type="evidence" value="ECO:0007669"/>
    <property type="project" value="TreeGrafter"/>
</dbReference>
<dbReference type="GO" id="GO:0034727">
    <property type="term" value="P:piecemeal microautophagy of the nucleus"/>
    <property type="evidence" value="ECO:0007669"/>
    <property type="project" value="TreeGrafter"/>
</dbReference>
<proteinExistence type="inferred from homology"/>
<feature type="compositionally biased region" description="Polar residues" evidence="12">
    <location>
        <begin position="430"/>
        <end position="439"/>
    </location>
</feature>
<dbReference type="GO" id="GO:0000045">
    <property type="term" value="P:autophagosome assembly"/>
    <property type="evidence" value="ECO:0007669"/>
    <property type="project" value="TreeGrafter"/>
</dbReference>
<feature type="compositionally biased region" description="Polar residues" evidence="12">
    <location>
        <begin position="157"/>
        <end position="169"/>
    </location>
</feature>
<feature type="region of interest" description="Disordered" evidence="12">
    <location>
        <begin position="920"/>
        <end position="960"/>
    </location>
</feature>
<evidence type="ECO:0000256" key="5">
    <source>
        <dbReference type="ARBA" id="ARBA00022670"/>
    </source>
</evidence>
<evidence type="ECO:0000256" key="1">
    <source>
        <dbReference type="ARBA" id="ARBA00004496"/>
    </source>
</evidence>
<sequence length="1790" mass="197809">MDKNRTLLLLPQQESRLQPSSSSSSSSSSSVHFERLPIKVQNSASSLSPNGQPFSIVFFFSVESSPTTLWYLESAFTQSATIHEHMELMGTFQPNYPNDPMPFYIYETHVFNINQSTIHEDTVLDIRVQSPEGSIHAEFSYTFINNNNNNNERRHGSTVSTLSPPTSALHSPRIGITSTSTSTCPSSSTSPSTSTTSTVRNSPRCLEKLSIPLPPPALDTLASPGIHSFSNSGGLVEPDSPLSPGYVHHNHHHHHNNHNHHQHHHHHQQQQQQQQQQYDPQLLYIESKDLDTAEHYSQYDDQSSPQTSKPKFVPTYIEDDSGDDDHDDDDDDDDENDKEPDAGEHFMQATSEFFSKVGYWLYNSRVVQYIAREDRTRSKTVFQTEDIWILGVCYSFDYNSRDSRRGWDRKMIQASTYSESMNDNDSVYTVEGSESMQGRSRSKERHLQKQRQKELAKAKKIAQAKERELEREQRARLKEQEERQKLKLKISGPVFDKNNLREGTMDLSQVRTPVGSGKVENSNLYVPLEPDRRARSLHGYQPEERPNVGLGLTITTSDALNQSTIRKARSNSILQGVKSAATNRFSRKKGILDIQVRTPQERTHQHRSQSISNLSAISQQSTGTSSFSSFEGSHPNSPRLPLSSKSTMNVHECGGGGGGAGLETSMLSKLSFRNFSQRRLPDLPRTLDDISSIPSSPYHEGSSNGIFAHQPMSSLPPGNDSIEPPDSPSSTKSGRRRMTIATVFKEPKSASLSGMAALKKTLANSSRISLRLKPEEENRTGFAAGTMATTTTTTTFAVSPTGRAGPSNLKKNGIANWIGWRRASNNLSSNNLHQQVLNAVPDELDGVPGDRDMASMGLSQPSSPMVAQADSVFTSQTTQEGQNERITSKLKTRLRKKGSISAKSLSSITISSPIRSTMTLGSPQTLAPNRIPDTTTTKSSLRSSNADWVQPSNTHKGHELHHGQLLDSIELPSDITGNGLLPGQQQSKKKNKKESCSDSLTVGSKQPLDISSFAPPTPTESFVLLTLEKDTLPVCLENGPEESVLVSVTGIENDNPINTCSKVGVYDGAVNQQSFGETVRFPNNTMEGVSDMSSERESRRQSKHLADQKSTLDSDYVHIKKLGGGEGWPLVLKQEELQEKERERIRKIGSAYIKVKSPSPAIIAPQPRTLLPAYEDGAIEDGLRVKPPMESTASSSLEAKFTLINSATQGLHSPVPASLSNETLHCLDKTLRSSASRPQSPGYSQSVGGASVTPMSSRSSSSEPGNGESTKQSVAIGAKPLVETDPLPRTNDSLTAPPQSPSQISRGISGTTTKLTANQMTLQRFSSDFQSKLWFTYRKDMARLEPSFFNSDAGWGCMMRTGQSLLAQAFVNVMLGRDWGIHLPSTDDIVRKYRTLLGWFADEPERHYSIHNIAKSGLALDKRVGEWFGPSTVAHALRRLSQRHPDCPLSIMVPMDNTLRTSDIIQAATDDHQEGGHGSTERAKWTPIVILLPARYGLEKLTERYIGNLKRLFRLPQFLGIAGGRPGRSLYFVACQGSELFYFDPHFVKTRATQEELSSYPSTSYHCNVVRTMDILELDPSMMLGFLIQSLNDLVDLSARLKNDMEKGYPLLTILEDTPLPSSPNVCKADDAHVTACAENTFNDTDVVSDVTEGSQKLATHTPVDTAEKRRENGIFEANVVSETHENLKTQGTGNIEIHDIPHVHFDLKGSKVREMYQAYQGYGSNADIEALEHPMAHEDHKLSEALEHGTTISESRLENTSRARDKEYDFTPSTLGIALVEGHAILNEA</sequence>
<dbReference type="GO" id="GO:0016485">
    <property type="term" value="P:protein processing"/>
    <property type="evidence" value="ECO:0007669"/>
    <property type="project" value="TreeGrafter"/>
</dbReference>
<feature type="region of interest" description="Disordered" evidence="12">
    <location>
        <begin position="976"/>
        <end position="1015"/>
    </location>
</feature>
<evidence type="ECO:0000313" key="14">
    <source>
        <dbReference type="EMBL" id="KAF9958403.1"/>
    </source>
</evidence>
<reference evidence="14" key="1">
    <citation type="journal article" date="2020" name="Fungal Divers.">
        <title>Resolving the Mortierellaceae phylogeny through synthesis of multi-gene phylogenetics and phylogenomics.</title>
        <authorList>
            <person name="Vandepol N."/>
            <person name="Liber J."/>
            <person name="Desiro A."/>
            <person name="Na H."/>
            <person name="Kennedy M."/>
            <person name="Barry K."/>
            <person name="Grigoriev I.V."/>
            <person name="Miller A.N."/>
            <person name="O'Donnell K."/>
            <person name="Stajich J.E."/>
            <person name="Bonito G."/>
        </authorList>
    </citation>
    <scope>NUCLEOTIDE SEQUENCE</scope>
    <source>
        <strain evidence="14">MES-2147</strain>
    </source>
</reference>
<feature type="region of interest" description="Disordered" evidence="12">
    <location>
        <begin position="683"/>
        <end position="737"/>
    </location>
</feature>
<evidence type="ECO:0000256" key="11">
    <source>
        <dbReference type="ARBA" id="ARBA00030240"/>
    </source>
</evidence>
<feature type="domain" description="Peptidase C54 catalytic" evidence="13">
    <location>
        <begin position="1323"/>
        <end position="1598"/>
    </location>
</feature>
<dbReference type="Proteomes" id="UP000749646">
    <property type="component" value="Unassembled WGS sequence"/>
</dbReference>
<evidence type="ECO:0000256" key="10">
    <source>
        <dbReference type="ARBA" id="ARBA00029362"/>
    </source>
</evidence>
<keyword evidence="3" id="KW-0813">Transport</keyword>
<dbReference type="InterPro" id="IPR046792">
    <property type="entry name" value="Peptidase_C54_cat"/>
</dbReference>
<evidence type="ECO:0000256" key="9">
    <source>
        <dbReference type="ARBA" id="ARBA00023006"/>
    </source>
</evidence>
<keyword evidence="8" id="KW-0653">Protein transport</keyword>
<evidence type="ECO:0000256" key="4">
    <source>
        <dbReference type="ARBA" id="ARBA00022490"/>
    </source>
</evidence>
<feature type="compositionally biased region" description="Polar residues" evidence="12">
    <location>
        <begin position="1232"/>
        <end position="1248"/>
    </location>
</feature>
<protein>
    <recommendedName>
        <fullName evidence="11">Autophagy-related protein 4</fullName>
    </recommendedName>
</protein>
<keyword evidence="6" id="KW-0378">Hydrolase</keyword>
<comment type="catalytic activity">
    <reaction evidence="10">
        <text>[protein]-C-terminal L-amino acid-glycyl-phosphatidylethanolamide + H2O = [protein]-C-terminal L-amino acid-glycine + a 1,2-diacyl-sn-glycero-3-phosphoethanolamine</text>
        <dbReference type="Rhea" id="RHEA:67548"/>
        <dbReference type="Rhea" id="RHEA-COMP:17323"/>
        <dbReference type="Rhea" id="RHEA-COMP:17324"/>
        <dbReference type="ChEBI" id="CHEBI:15377"/>
        <dbReference type="ChEBI" id="CHEBI:64612"/>
        <dbReference type="ChEBI" id="CHEBI:172940"/>
        <dbReference type="ChEBI" id="CHEBI:172941"/>
    </reaction>
    <physiologicalReaction direction="left-to-right" evidence="10">
        <dbReference type="Rhea" id="RHEA:67549"/>
    </physiologicalReaction>
</comment>
<keyword evidence="9" id="KW-0072">Autophagy</keyword>
<comment type="subcellular location">
    <subcellularLocation>
        <location evidence="1">Cytoplasm</location>
    </subcellularLocation>
</comment>
<keyword evidence="5 14" id="KW-0645">Protease</keyword>
<feature type="region of interest" description="Disordered" evidence="12">
    <location>
        <begin position="232"/>
        <end position="278"/>
    </location>
</feature>
<dbReference type="GO" id="GO:0000423">
    <property type="term" value="P:mitophagy"/>
    <property type="evidence" value="ECO:0007669"/>
    <property type="project" value="TreeGrafter"/>
</dbReference>
<feature type="compositionally biased region" description="Acidic residues" evidence="12">
    <location>
        <begin position="317"/>
        <end position="338"/>
    </location>
</feature>
<evidence type="ECO:0000256" key="2">
    <source>
        <dbReference type="ARBA" id="ARBA00010958"/>
    </source>
</evidence>
<dbReference type="OrthoDB" id="2960936at2759"/>
<evidence type="ECO:0000256" key="12">
    <source>
        <dbReference type="SAM" id="MobiDB-lite"/>
    </source>
</evidence>
<feature type="region of interest" description="Disordered" evidence="12">
    <location>
        <begin position="1232"/>
        <end position="1310"/>
    </location>
</feature>
<feature type="non-terminal residue" evidence="14">
    <location>
        <position position="1790"/>
    </location>
</feature>
<feature type="compositionally biased region" description="Low complexity" evidence="12">
    <location>
        <begin position="618"/>
        <end position="633"/>
    </location>
</feature>
<dbReference type="InterPro" id="IPR038765">
    <property type="entry name" value="Papain-like_cys_pep_sf"/>
</dbReference>
<feature type="region of interest" description="Disordered" evidence="12">
    <location>
        <begin position="1"/>
        <end position="29"/>
    </location>
</feature>
<dbReference type="InterPro" id="IPR005078">
    <property type="entry name" value="Peptidase_C54"/>
</dbReference>
<feature type="compositionally biased region" description="Polar residues" evidence="12">
    <location>
        <begin position="920"/>
        <end position="954"/>
    </location>
</feature>
<evidence type="ECO:0000256" key="8">
    <source>
        <dbReference type="ARBA" id="ARBA00022927"/>
    </source>
</evidence>
<evidence type="ECO:0000256" key="7">
    <source>
        <dbReference type="ARBA" id="ARBA00022807"/>
    </source>
</evidence>
<evidence type="ECO:0000256" key="6">
    <source>
        <dbReference type="ARBA" id="ARBA00022801"/>
    </source>
</evidence>
<comment type="caution">
    <text evidence="14">The sequence shown here is derived from an EMBL/GenBank/DDBJ whole genome shotgun (WGS) entry which is preliminary data.</text>
</comment>
<feature type="compositionally biased region" description="Low complexity" evidence="12">
    <location>
        <begin position="20"/>
        <end position="29"/>
    </location>
</feature>
<keyword evidence="7" id="KW-0788">Thiol protease</keyword>
<feature type="region of interest" description="Disordered" evidence="12">
    <location>
        <begin position="430"/>
        <end position="452"/>
    </location>
</feature>
<evidence type="ECO:0000256" key="3">
    <source>
        <dbReference type="ARBA" id="ARBA00022448"/>
    </source>
</evidence>
<dbReference type="GO" id="GO:0035973">
    <property type="term" value="P:aggrephagy"/>
    <property type="evidence" value="ECO:0007669"/>
    <property type="project" value="TreeGrafter"/>
</dbReference>
<dbReference type="EMBL" id="JAAAHW010006567">
    <property type="protein sequence ID" value="KAF9958403.1"/>
    <property type="molecule type" value="Genomic_DNA"/>
</dbReference>
<feature type="compositionally biased region" description="Polar residues" evidence="12">
    <location>
        <begin position="608"/>
        <end position="617"/>
    </location>
</feature>
<dbReference type="GO" id="GO:0015031">
    <property type="term" value="P:protein transport"/>
    <property type="evidence" value="ECO:0007669"/>
    <property type="project" value="UniProtKB-KW"/>
</dbReference>
<keyword evidence="4" id="KW-0963">Cytoplasm</keyword>
<feature type="compositionally biased region" description="Polar residues" evidence="12">
    <location>
        <begin position="1290"/>
        <end position="1310"/>
    </location>
</feature>
<feature type="compositionally biased region" description="Basic and acidic residues" evidence="12">
    <location>
        <begin position="1093"/>
        <end position="1109"/>
    </location>
</feature>
<dbReference type="Pfam" id="PF03416">
    <property type="entry name" value="Peptidase_C54"/>
    <property type="match status" value="1"/>
</dbReference>
<feature type="compositionally biased region" description="Low complexity" evidence="12">
    <location>
        <begin position="177"/>
        <end position="198"/>
    </location>
</feature>
<feature type="region of interest" description="Disordered" evidence="12">
    <location>
        <begin position="294"/>
        <end position="342"/>
    </location>
</feature>
<dbReference type="SUPFAM" id="SSF54001">
    <property type="entry name" value="Cysteine proteinases"/>
    <property type="match status" value="1"/>
</dbReference>
<feature type="region of interest" description="Disordered" evidence="12">
    <location>
        <begin position="1081"/>
        <end position="1109"/>
    </location>
</feature>
<gene>
    <name evidence="14" type="primary">ATG4B</name>
    <name evidence="14" type="ORF">BGZ65_001469</name>
</gene>
<evidence type="ECO:0000313" key="15">
    <source>
        <dbReference type="Proteomes" id="UP000749646"/>
    </source>
</evidence>
<feature type="compositionally biased region" description="Polar residues" evidence="12">
    <location>
        <begin position="1263"/>
        <end position="1273"/>
    </location>
</feature>
<feature type="compositionally biased region" description="Basic residues" evidence="12">
    <location>
        <begin position="248"/>
        <end position="268"/>
    </location>
</feature>
<feature type="region of interest" description="Disordered" evidence="12">
    <location>
        <begin position="146"/>
        <end position="211"/>
    </location>
</feature>